<comment type="caution">
    <text evidence="2">The sequence shown here is derived from an EMBL/GenBank/DDBJ whole genome shotgun (WGS) entry which is preliminary data.</text>
</comment>
<gene>
    <name evidence="2" type="ORF">O4H32_12460</name>
</gene>
<dbReference type="Pfam" id="PF07120">
    <property type="entry name" value="DUF1376"/>
    <property type="match status" value="1"/>
</dbReference>
<evidence type="ECO:0000313" key="3">
    <source>
        <dbReference type="Proteomes" id="UP001068379"/>
    </source>
</evidence>
<dbReference type="RefSeq" id="WP_269359632.1">
    <property type="nucleotide sequence ID" value="NZ_JAPWHE010000010.1"/>
</dbReference>
<dbReference type="EMBL" id="JAPWHE010000010">
    <property type="protein sequence ID" value="MCZ4330758.1"/>
    <property type="molecule type" value="Genomic_DNA"/>
</dbReference>
<sequence length="304" mass="33368">MNDLPTPLTPADCDLRDFAFLPLDVVRLRDSDLAIHVTGEEFRCAVLLWCASWHQVPAASLPDDDKTLAALAGFGRAVGEWAKHRDGALHGWIKCSDGRLYHPVVAEKAMDALKAKLEQRWKTECARVKKHNQRHGTDLQIHDFDTWVSLGCPQGQVLYVPGTGNASPDDKSVNDAGHSGDVPGNPPDSPDSVPGETHSKGQGEGQGQRNIKDNPHPPSGPGWQKPDWVPADLWREFEALRKKRKKPLTDRARDMAVAKLQALQDGGHDVKAVMEQSILHAWDTFYPLKSDAAPAAAEAWSDAV</sequence>
<feature type="region of interest" description="Disordered" evidence="1">
    <location>
        <begin position="160"/>
        <end position="227"/>
    </location>
</feature>
<protein>
    <submittedName>
        <fullName evidence="2">DUF1376 domain-containing protein</fullName>
    </submittedName>
</protein>
<reference evidence="2" key="1">
    <citation type="submission" date="2022-12" db="EMBL/GenBank/DDBJ databases">
        <title>Bacterial isolates from different developmental stages of Nematostella vectensis.</title>
        <authorList>
            <person name="Fraune S."/>
        </authorList>
    </citation>
    <scope>NUCLEOTIDE SEQUENCE</scope>
    <source>
        <strain evidence="2">G21619-S1</strain>
    </source>
</reference>
<dbReference type="Proteomes" id="UP001068379">
    <property type="component" value="Unassembled WGS sequence"/>
</dbReference>
<evidence type="ECO:0000256" key="1">
    <source>
        <dbReference type="SAM" id="MobiDB-lite"/>
    </source>
</evidence>
<name>A0ABT4M608_9BURK</name>
<accession>A0ABT4M608</accession>
<evidence type="ECO:0000313" key="2">
    <source>
        <dbReference type="EMBL" id="MCZ4330758.1"/>
    </source>
</evidence>
<organism evidence="2 3">
    <name type="scientific">Castellaniella denitrificans</name>
    <dbReference type="NCBI Taxonomy" id="56119"/>
    <lineage>
        <taxon>Bacteria</taxon>
        <taxon>Pseudomonadati</taxon>
        <taxon>Pseudomonadota</taxon>
        <taxon>Betaproteobacteria</taxon>
        <taxon>Burkholderiales</taxon>
        <taxon>Alcaligenaceae</taxon>
        <taxon>Castellaniella</taxon>
    </lineage>
</organism>
<dbReference type="InterPro" id="IPR010781">
    <property type="entry name" value="DUF1376"/>
</dbReference>
<proteinExistence type="predicted"/>
<keyword evidence="3" id="KW-1185">Reference proteome</keyword>